<dbReference type="AlphaFoldDB" id="A0A6B0UID3"/>
<dbReference type="EMBL" id="GIFC01006110">
    <property type="protein sequence ID" value="MXU88193.1"/>
    <property type="molecule type" value="Transcribed_RNA"/>
</dbReference>
<organism evidence="1">
    <name type="scientific">Ixodes ricinus</name>
    <name type="common">Common tick</name>
    <name type="synonym">Acarus ricinus</name>
    <dbReference type="NCBI Taxonomy" id="34613"/>
    <lineage>
        <taxon>Eukaryota</taxon>
        <taxon>Metazoa</taxon>
        <taxon>Ecdysozoa</taxon>
        <taxon>Arthropoda</taxon>
        <taxon>Chelicerata</taxon>
        <taxon>Arachnida</taxon>
        <taxon>Acari</taxon>
        <taxon>Parasitiformes</taxon>
        <taxon>Ixodida</taxon>
        <taxon>Ixodoidea</taxon>
        <taxon>Ixodidae</taxon>
        <taxon>Ixodinae</taxon>
        <taxon>Ixodes</taxon>
    </lineage>
</organism>
<name>A0A6B0UID3_IXORI</name>
<protein>
    <submittedName>
        <fullName evidence="1">Uncharacterized protein</fullName>
    </submittedName>
</protein>
<proteinExistence type="predicted"/>
<evidence type="ECO:0000313" key="1">
    <source>
        <dbReference type="EMBL" id="MXU88193.1"/>
    </source>
</evidence>
<accession>A0A6B0UID3</accession>
<sequence length="100" mass="11224">MRPIRSAVVASGVLTRGGCICDPPTRGPRCRFESEWDGRFYLLASCTLFFSMTRRLGASVRVRLLRPTSVAKNSRSETNDLSFRCTSLWCYCAPQPITKS</sequence>
<reference evidence="1" key="1">
    <citation type="submission" date="2019-12" db="EMBL/GenBank/DDBJ databases">
        <title>An insight into the sialome of adult female Ixodes ricinus ticks feeding for 6 days.</title>
        <authorList>
            <person name="Perner J."/>
            <person name="Ribeiro J.M.C."/>
        </authorList>
    </citation>
    <scope>NUCLEOTIDE SEQUENCE</scope>
    <source>
        <strain evidence="1">Semi-engorged</strain>
        <tissue evidence="1">Salivary glands</tissue>
    </source>
</reference>